<sequence length="161" mass="18190">MGADVLCLRDRKQTRVARGEKRREVGGPDYEGSESCSINYIAEKILRGHPQSAPVMDDRNVIHRQLLCCNSQMEANPEGTETQIRTPFPSSSLTPTASATLSSTCTPPQTQWERERVSHSYTWTLVDIHQFTSTVVKSDEFCIDEFEPQSPPEEIRKDEGF</sequence>
<protein>
    <recommendedName>
        <fullName evidence="4">Raftlin-2</fullName>
    </recommendedName>
</protein>
<evidence type="ECO:0000313" key="2">
    <source>
        <dbReference type="EMBL" id="KAJ8789599.1"/>
    </source>
</evidence>
<accession>A0AB34HDM0</accession>
<feature type="compositionally biased region" description="Low complexity" evidence="1">
    <location>
        <begin position="86"/>
        <end position="108"/>
    </location>
</feature>
<keyword evidence="3" id="KW-1185">Reference proteome</keyword>
<comment type="caution">
    <text evidence="2">The sequence shown here is derived from an EMBL/GenBank/DDBJ whole genome shotgun (WGS) entry which is preliminary data.</text>
</comment>
<dbReference type="EMBL" id="JAIQCJ010001425">
    <property type="protein sequence ID" value="KAJ8789599.1"/>
    <property type="molecule type" value="Genomic_DNA"/>
</dbReference>
<dbReference type="AlphaFoldDB" id="A0AB34HDM0"/>
<gene>
    <name evidence="2" type="ORF">J1605_022126</name>
</gene>
<organism evidence="2 3">
    <name type="scientific">Eschrichtius robustus</name>
    <name type="common">California gray whale</name>
    <name type="synonym">Eschrichtius gibbosus</name>
    <dbReference type="NCBI Taxonomy" id="9764"/>
    <lineage>
        <taxon>Eukaryota</taxon>
        <taxon>Metazoa</taxon>
        <taxon>Chordata</taxon>
        <taxon>Craniata</taxon>
        <taxon>Vertebrata</taxon>
        <taxon>Euteleostomi</taxon>
        <taxon>Mammalia</taxon>
        <taxon>Eutheria</taxon>
        <taxon>Laurasiatheria</taxon>
        <taxon>Artiodactyla</taxon>
        <taxon>Whippomorpha</taxon>
        <taxon>Cetacea</taxon>
        <taxon>Mysticeti</taxon>
        <taxon>Eschrichtiidae</taxon>
        <taxon>Eschrichtius</taxon>
    </lineage>
</organism>
<reference evidence="2 3" key="1">
    <citation type="submission" date="2022-11" db="EMBL/GenBank/DDBJ databases">
        <title>Whole genome sequence of Eschrichtius robustus ER-17-0199.</title>
        <authorList>
            <person name="Bruniche-Olsen A."/>
            <person name="Black A.N."/>
            <person name="Fields C.J."/>
            <person name="Walden K."/>
            <person name="Dewoody J.A."/>
        </authorList>
    </citation>
    <scope>NUCLEOTIDE SEQUENCE [LARGE SCALE GENOMIC DNA]</scope>
    <source>
        <strain evidence="2">ER-17-0199</strain>
        <tissue evidence="2">Blubber</tissue>
    </source>
</reference>
<evidence type="ECO:0000313" key="3">
    <source>
        <dbReference type="Proteomes" id="UP001159641"/>
    </source>
</evidence>
<evidence type="ECO:0008006" key="4">
    <source>
        <dbReference type="Google" id="ProtNLM"/>
    </source>
</evidence>
<name>A0AB34HDM0_ESCRO</name>
<dbReference type="Proteomes" id="UP001159641">
    <property type="component" value="Unassembled WGS sequence"/>
</dbReference>
<proteinExistence type="predicted"/>
<evidence type="ECO:0000256" key="1">
    <source>
        <dbReference type="SAM" id="MobiDB-lite"/>
    </source>
</evidence>
<feature type="region of interest" description="Disordered" evidence="1">
    <location>
        <begin position="80"/>
        <end position="110"/>
    </location>
</feature>